<accession>A0A8H5FTX6</accession>
<evidence type="ECO:0000256" key="1">
    <source>
        <dbReference type="SAM" id="MobiDB-lite"/>
    </source>
</evidence>
<evidence type="ECO:0000313" key="3">
    <source>
        <dbReference type="Proteomes" id="UP000559027"/>
    </source>
</evidence>
<dbReference type="EMBL" id="JAACJO010000019">
    <property type="protein sequence ID" value="KAF5348538.1"/>
    <property type="molecule type" value="Genomic_DNA"/>
</dbReference>
<feature type="region of interest" description="Disordered" evidence="1">
    <location>
        <begin position="261"/>
        <end position="291"/>
    </location>
</feature>
<evidence type="ECO:0000313" key="2">
    <source>
        <dbReference type="EMBL" id="KAF5348538.1"/>
    </source>
</evidence>
<comment type="caution">
    <text evidence="2">The sequence shown here is derived from an EMBL/GenBank/DDBJ whole genome shotgun (WGS) entry which is preliminary data.</text>
</comment>
<dbReference type="OrthoDB" id="3026898at2759"/>
<name>A0A8H5FTX6_9AGAR</name>
<sequence length="316" mass="35489">MSESQPVLISYLRLPPNEQLFSRLKEILLLLREKLEHLTLALAVPQDPDSPFVLPKEVNKALKPLRTAASGQSIALGNVLFQTRLFANKTLQLVDTLEAADSKVEKPDVIEKLIYNAKTAVESCETAAKEMEEVSELTTSTIQSLRPVIDKTSNNASAAVFTEENSQVVNELLKATREGSTLFRQTGQYYRDAGEHFRDDEALRANPPSPEEINVVRQRWTAFVTSLGDYEADLSKIGAAIRLGPKVHEARRLGRLWSRFGKTSTQDRTTTPAQPRTILDANTSDHAPARPRERNVSFLRSIWQWILAHFSTKKNK</sequence>
<proteinExistence type="predicted"/>
<dbReference type="Proteomes" id="UP000559027">
    <property type="component" value="Unassembled WGS sequence"/>
</dbReference>
<dbReference type="AlphaFoldDB" id="A0A8H5FTX6"/>
<organism evidence="2 3">
    <name type="scientific">Leucocoprinus leucothites</name>
    <dbReference type="NCBI Taxonomy" id="201217"/>
    <lineage>
        <taxon>Eukaryota</taxon>
        <taxon>Fungi</taxon>
        <taxon>Dikarya</taxon>
        <taxon>Basidiomycota</taxon>
        <taxon>Agaricomycotina</taxon>
        <taxon>Agaricomycetes</taxon>
        <taxon>Agaricomycetidae</taxon>
        <taxon>Agaricales</taxon>
        <taxon>Agaricineae</taxon>
        <taxon>Agaricaceae</taxon>
        <taxon>Leucocoprinus</taxon>
    </lineage>
</organism>
<feature type="compositionally biased region" description="Polar residues" evidence="1">
    <location>
        <begin position="261"/>
        <end position="285"/>
    </location>
</feature>
<reference evidence="2 3" key="1">
    <citation type="journal article" date="2020" name="ISME J.">
        <title>Uncovering the hidden diversity of litter-decomposition mechanisms in mushroom-forming fungi.</title>
        <authorList>
            <person name="Floudas D."/>
            <person name="Bentzer J."/>
            <person name="Ahren D."/>
            <person name="Johansson T."/>
            <person name="Persson P."/>
            <person name="Tunlid A."/>
        </authorList>
    </citation>
    <scope>NUCLEOTIDE SEQUENCE [LARGE SCALE GENOMIC DNA]</scope>
    <source>
        <strain evidence="2 3">CBS 146.42</strain>
    </source>
</reference>
<keyword evidence="3" id="KW-1185">Reference proteome</keyword>
<protein>
    <submittedName>
        <fullName evidence="2">Uncharacterized protein</fullName>
    </submittedName>
</protein>
<gene>
    <name evidence="2" type="ORF">D9756_009545</name>
</gene>